<dbReference type="Gene3D" id="1.20.5.1930">
    <property type="match status" value="1"/>
</dbReference>
<dbReference type="GO" id="GO:0000155">
    <property type="term" value="F:phosphorelay sensor kinase activity"/>
    <property type="evidence" value="ECO:0007669"/>
    <property type="project" value="InterPro"/>
</dbReference>
<protein>
    <recommendedName>
        <fullName evidence="15">Sensor histidine kinase</fullName>
        <ecNumber evidence="15">2.7.13.3</ecNumber>
    </recommendedName>
</protein>
<dbReference type="GO" id="GO:0005524">
    <property type="term" value="F:ATP binding"/>
    <property type="evidence" value="ECO:0007669"/>
    <property type="project" value="UniProtKB-KW"/>
</dbReference>
<evidence type="ECO:0000259" key="18">
    <source>
        <dbReference type="PROSITE" id="PS50109"/>
    </source>
</evidence>
<dbReference type="AlphaFoldDB" id="A0A133Q5C0"/>
<dbReference type="Gene3D" id="3.30.565.10">
    <property type="entry name" value="Histidine kinase-like ATPase, C-terminal domain"/>
    <property type="match status" value="1"/>
</dbReference>
<evidence type="ECO:0000256" key="17">
    <source>
        <dbReference type="PIRSR" id="PIRSR037432-51"/>
    </source>
</evidence>
<dbReference type="EMBL" id="SCHB01000001">
    <property type="protein sequence ID" value="TBW73450.1"/>
    <property type="molecule type" value="Genomic_DNA"/>
</dbReference>
<dbReference type="SUPFAM" id="SSF55874">
    <property type="entry name" value="ATPase domain of HSP90 chaperone/DNA topoisomerase II/histidine kinase"/>
    <property type="match status" value="1"/>
</dbReference>
<comment type="subcellular location">
    <subcellularLocation>
        <location evidence="2">Cytoplasm</location>
    </subcellularLocation>
</comment>
<dbReference type="InterPro" id="IPR036890">
    <property type="entry name" value="HATPase_C_sf"/>
</dbReference>
<evidence type="ECO:0000256" key="14">
    <source>
        <dbReference type="ARBA" id="ARBA00024827"/>
    </source>
</evidence>
<dbReference type="GO" id="GO:0016020">
    <property type="term" value="C:membrane"/>
    <property type="evidence" value="ECO:0007669"/>
    <property type="project" value="InterPro"/>
</dbReference>
<evidence type="ECO:0000313" key="22">
    <source>
        <dbReference type="Proteomes" id="UP000293637"/>
    </source>
</evidence>
<dbReference type="eggNOG" id="COG4585">
    <property type="taxonomic scope" value="Bacteria"/>
</dbReference>
<sequence length="347" mass="39544">MIGVLNINEEQLEQLLQQYYKTTQEKIVFVDKYGKVIAMNDAAKEIISEDNNYSTMTNAICRQCEGYSNEFALKSCMNCFMDTTQPTDANFQVFMKTVDQQVQPFTATYQCIDDVKGIYAFTLQNISPQIERQEKMYQRQMIRKVIAAQENERKRISRELHDSVVQELLNINIELRLLKYQQDKVLITDKAQQVESLMANLIDDIRNISVELRPSSLDDLGLEAAFKSYFKHFEQTYGLAISYQANIQGKRYDSDIETVVYRVVQESILNALKYASVNHIDVSIQDTGDHIIAEVIDQGVGFNPQSQPKGTGLGLYGMNERAELVNGNVNIDTQIGKGTIITLEIPI</sequence>
<keyword evidence="6 15" id="KW-0808">Transferase</keyword>
<reference evidence="19 21" key="1">
    <citation type="submission" date="2016-01" db="EMBL/GenBank/DDBJ databases">
        <authorList>
            <person name="Mitreva M."/>
            <person name="Pepin K.H."/>
            <person name="Mihindukulasuriya K.A."/>
            <person name="Fulton R."/>
            <person name="Fronick C."/>
            <person name="O'Laughlin M."/>
            <person name="Miner T."/>
            <person name="Herter B."/>
            <person name="Rosa B.A."/>
            <person name="Cordes M."/>
            <person name="Tomlinson C."/>
            <person name="Wollam A."/>
            <person name="Palsikar V.B."/>
            <person name="Mardis E.R."/>
            <person name="Wilson R.K."/>
        </authorList>
    </citation>
    <scope>NUCLEOTIDE SEQUENCE [LARGE SCALE GENOMIC DNA]</scope>
    <source>
        <strain evidence="19 21">MJR7738</strain>
    </source>
</reference>
<evidence type="ECO:0000256" key="2">
    <source>
        <dbReference type="ARBA" id="ARBA00004496"/>
    </source>
</evidence>
<dbReference type="PROSITE" id="PS50109">
    <property type="entry name" value="HIS_KIN"/>
    <property type="match status" value="1"/>
</dbReference>
<evidence type="ECO:0000313" key="20">
    <source>
        <dbReference type="EMBL" id="TBW73450.1"/>
    </source>
</evidence>
<keyword evidence="8 15" id="KW-0547">Nucleotide-binding</keyword>
<dbReference type="InterPro" id="IPR004358">
    <property type="entry name" value="Sig_transdc_His_kin-like_C"/>
</dbReference>
<keyword evidence="9 15" id="KW-0418">Kinase</keyword>
<dbReference type="Pfam" id="PF07730">
    <property type="entry name" value="HisKA_3"/>
    <property type="match status" value="1"/>
</dbReference>
<dbReference type="PIRSF" id="PIRSF037432">
    <property type="entry name" value="STHK_NreB"/>
    <property type="match status" value="1"/>
</dbReference>
<evidence type="ECO:0000313" key="19">
    <source>
        <dbReference type="EMBL" id="KXA38071.1"/>
    </source>
</evidence>
<dbReference type="SMART" id="SM00387">
    <property type="entry name" value="HATPase_c"/>
    <property type="match status" value="1"/>
</dbReference>
<name>A0A133Q5C0_STALU</name>
<evidence type="ECO:0000256" key="9">
    <source>
        <dbReference type="ARBA" id="ARBA00022777"/>
    </source>
</evidence>
<gene>
    <name evidence="20" type="ORF">EQ812_01205</name>
    <name evidence="19" type="ORF">HMPREF3225_01374</name>
</gene>
<keyword evidence="11 16" id="KW-0408">Iron</keyword>
<dbReference type="PANTHER" id="PTHR24421:SF10">
    <property type="entry name" value="NITRATE_NITRITE SENSOR PROTEIN NARQ"/>
    <property type="match status" value="1"/>
</dbReference>
<evidence type="ECO:0000256" key="6">
    <source>
        <dbReference type="ARBA" id="ARBA00022679"/>
    </source>
</evidence>
<evidence type="ECO:0000256" key="3">
    <source>
        <dbReference type="ARBA" id="ARBA00022485"/>
    </source>
</evidence>
<evidence type="ECO:0000256" key="1">
    <source>
        <dbReference type="ARBA" id="ARBA00000085"/>
    </source>
</evidence>
<dbReference type="EC" id="2.7.13.3" evidence="15"/>
<dbReference type="GO" id="GO:0051539">
    <property type="term" value="F:4 iron, 4 sulfur cluster binding"/>
    <property type="evidence" value="ECO:0007669"/>
    <property type="project" value="UniProtKB-KW"/>
</dbReference>
<keyword evidence="4" id="KW-0963">Cytoplasm</keyword>
<feature type="binding site" evidence="16">
    <location>
        <position position="76"/>
    </location>
    <ligand>
        <name>[4Fe-4S] cluster</name>
        <dbReference type="ChEBI" id="CHEBI:49883"/>
    </ligand>
</feature>
<evidence type="ECO:0000256" key="7">
    <source>
        <dbReference type="ARBA" id="ARBA00022723"/>
    </source>
</evidence>
<dbReference type="EMBL" id="LRQI01000058">
    <property type="protein sequence ID" value="KXA38071.1"/>
    <property type="molecule type" value="Genomic_DNA"/>
</dbReference>
<proteinExistence type="predicted"/>
<comment type="function">
    <text evidence="14">Member of the two-component regulatory system NreB/NreC involved in the control of dissimilatory nitrate/nitrite reduction in response to oxygen. NreB functions as a direct oxygen sensor histidine kinase which is autophosphorylated, in the absence of oxygen, probably at the conserved histidine residue, and transfers its phosphate group probably to a conserved aspartate residue of NreC. NreB/NreC activates the expression of the nitrate (narGHJI) and nitrite (nir) reductase operons, as well as the putative nitrate transporter gene narT.</text>
</comment>
<accession>A0A223IAI5</accession>
<accession>A0A133Q5C0</accession>
<comment type="catalytic activity">
    <reaction evidence="1 15">
        <text>ATP + protein L-histidine = ADP + protein N-phospho-L-histidine.</text>
        <dbReference type="EC" id="2.7.13.3"/>
    </reaction>
</comment>
<keyword evidence="12 15" id="KW-0902">Two-component regulatory system</keyword>
<dbReference type="Proteomes" id="UP000293637">
    <property type="component" value="Unassembled WGS sequence"/>
</dbReference>
<evidence type="ECO:0000256" key="11">
    <source>
        <dbReference type="ARBA" id="ARBA00023004"/>
    </source>
</evidence>
<keyword evidence="10 15" id="KW-0067">ATP-binding</keyword>
<evidence type="ECO:0000256" key="12">
    <source>
        <dbReference type="ARBA" id="ARBA00023012"/>
    </source>
</evidence>
<dbReference type="InterPro" id="IPR050482">
    <property type="entry name" value="Sensor_HK_TwoCompSys"/>
</dbReference>
<evidence type="ECO:0000256" key="13">
    <source>
        <dbReference type="ARBA" id="ARBA00023014"/>
    </source>
</evidence>
<evidence type="ECO:0000256" key="8">
    <source>
        <dbReference type="ARBA" id="ARBA00022741"/>
    </source>
</evidence>
<evidence type="ECO:0000256" key="16">
    <source>
        <dbReference type="PIRSR" id="PIRSR037432-50"/>
    </source>
</evidence>
<organism evidence="20 22">
    <name type="scientific">Staphylococcus lugdunensis</name>
    <dbReference type="NCBI Taxonomy" id="28035"/>
    <lineage>
        <taxon>Bacteria</taxon>
        <taxon>Bacillati</taxon>
        <taxon>Bacillota</taxon>
        <taxon>Bacilli</taxon>
        <taxon>Bacillales</taxon>
        <taxon>Staphylococcaceae</taxon>
        <taxon>Staphylococcus</taxon>
    </lineage>
</organism>
<dbReference type="CDD" id="cd16917">
    <property type="entry name" value="HATPase_UhpB-NarQ-NarX-like"/>
    <property type="match status" value="1"/>
</dbReference>
<feature type="binding site" evidence="16">
    <location>
        <position position="79"/>
    </location>
    <ligand>
        <name>[4Fe-4S] cluster</name>
        <dbReference type="ChEBI" id="CHEBI:49883"/>
    </ligand>
</feature>
<keyword evidence="7 16" id="KW-0479">Metal-binding</keyword>
<keyword evidence="13 16" id="KW-0411">Iron-sulfur</keyword>
<feature type="domain" description="Histidine kinase" evidence="18">
    <location>
        <begin position="260"/>
        <end position="347"/>
    </location>
</feature>
<dbReference type="InterPro" id="IPR011712">
    <property type="entry name" value="Sig_transdc_His_kin_sub3_dim/P"/>
</dbReference>
<dbReference type="Pfam" id="PF02518">
    <property type="entry name" value="HATPase_c"/>
    <property type="match status" value="1"/>
</dbReference>
<keyword evidence="3 16" id="KW-0004">4Fe-4S</keyword>
<evidence type="ECO:0000256" key="15">
    <source>
        <dbReference type="PIRNR" id="PIRNR037432"/>
    </source>
</evidence>
<dbReference type="InterPro" id="IPR003594">
    <property type="entry name" value="HATPase_dom"/>
</dbReference>
<dbReference type="GO" id="GO:0005737">
    <property type="term" value="C:cytoplasm"/>
    <property type="evidence" value="ECO:0007669"/>
    <property type="project" value="UniProtKB-SubCell"/>
</dbReference>
<comment type="caution">
    <text evidence="20">The sequence shown here is derived from an EMBL/GenBank/DDBJ whole genome shotgun (WGS) entry which is preliminary data.</text>
</comment>
<comment type="PTM">
    <text evidence="17">Autophosphorylated.</text>
</comment>
<dbReference type="GO" id="GO:0046983">
    <property type="term" value="F:protein dimerization activity"/>
    <property type="evidence" value="ECO:0007669"/>
    <property type="project" value="InterPro"/>
</dbReference>
<feature type="binding site" evidence="16">
    <location>
        <position position="61"/>
    </location>
    <ligand>
        <name>[4Fe-4S] cluster</name>
        <dbReference type="ChEBI" id="CHEBI:49883"/>
    </ligand>
</feature>
<keyword evidence="5 17" id="KW-0597">Phosphoprotein</keyword>
<feature type="modified residue" description="Phosphohistidine; by autocatalysis" evidence="17">
    <location>
        <position position="161"/>
    </location>
</feature>
<evidence type="ECO:0000256" key="5">
    <source>
        <dbReference type="ARBA" id="ARBA00022553"/>
    </source>
</evidence>
<dbReference type="STRING" id="28035.B6N84_02790"/>
<dbReference type="InterPro" id="IPR005467">
    <property type="entry name" value="His_kinase_dom"/>
</dbReference>
<evidence type="ECO:0000256" key="10">
    <source>
        <dbReference type="ARBA" id="ARBA00022840"/>
    </source>
</evidence>
<dbReference type="Proteomes" id="UP000070063">
    <property type="component" value="Unassembled WGS sequence"/>
</dbReference>
<comment type="cofactor">
    <cofactor evidence="16">
        <name>[4Fe-4S] cluster</name>
        <dbReference type="ChEBI" id="CHEBI:49883"/>
    </cofactor>
    <text evidence="16">Binds 1 [4Fe-4S] cluster.</text>
</comment>
<dbReference type="PRINTS" id="PR00344">
    <property type="entry name" value="BCTRLSENSOR"/>
</dbReference>
<evidence type="ECO:0000256" key="4">
    <source>
        <dbReference type="ARBA" id="ARBA00022490"/>
    </source>
</evidence>
<dbReference type="GO" id="GO:0005506">
    <property type="term" value="F:iron ion binding"/>
    <property type="evidence" value="ECO:0007669"/>
    <property type="project" value="InterPro"/>
</dbReference>
<dbReference type="InterPro" id="IPR017203">
    <property type="entry name" value="Sig_transdc_His_kinase_NreB"/>
</dbReference>
<feature type="binding site" evidence="16">
    <location>
        <position position="64"/>
    </location>
    <ligand>
        <name>[4Fe-4S] cluster</name>
        <dbReference type="ChEBI" id="CHEBI:49883"/>
    </ligand>
</feature>
<reference evidence="20 22" key="2">
    <citation type="journal article" date="2019" name="Sci. Transl. Med.">
        <title>Quorum sensing between bacterial species on the skin protects against epidermal injury in atopic dermatitis.</title>
        <authorList>
            <person name="Williams M.R."/>
        </authorList>
    </citation>
    <scope>NUCLEOTIDE SEQUENCE [LARGE SCALE GENOMIC DNA]</scope>
    <source>
        <strain evidence="20 22">E7</strain>
    </source>
</reference>
<dbReference type="PANTHER" id="PTHR24421">
    <property type="entry name" value="NITRATE/NITRITE SENSOR PROTEIN NARX-RELATED"/>
    <property type="match status" value="1"/>
</dbReference>
<evidence type="ECO:0000313" key="21">
    <source>
        <dbReference type="Proteomes" id="UP000070063"/>
    </source>
</evidence>